<feature type="region of interest" description="Disordered" evidence="1">
    <location>
        <begin position="624"/>
        <end position="646"/>
    </location>
</feature>
<gene>
    <name evidence="2" type="ORF">BCR44DRAFT_1483647</name>
</gene>
<dbReference type="Proteomes" id="UP000193411">
    <property type="component" value="Unassembled WGS sequence"/>
</dbReference>
<evidence type="ECO:0000313" key="2">
    <source>
        <dbReference type="EMBL" id="ORZ37976.1"/>
    </source>
</evidence>
<feature type="compositionally biased region" description="Polar residues" evidence="1">
    <location>
        <begin position="169"/>
        <end position="182"/>
    </location>
</feature>
<feature type="region of interest" description="Disordered" evidence="1">
    <location>
        <begin position="1"/>
        <end position="262"/>
    </location>
</feature>
<evidence type="ECO:0000256" key="1">
    <source>
        <dbReference type="SAM" id="MobiDB-lite"/>
    </source>
</evidence>
<name>A0A1Y2HTN7_9FUNG</name>
<dbReference type="EMBL" id="MCFL01000010">
    <property type="protein sequence ID" value="ORZ37976.1"/>
    <property type="molecule type" value="Genomic_DNA"/>
</dbReference>
<feature type="compositionally biased region" description="Low complexity" evidence="1">
    <location>
        <begin position="1"/>
        <end position="16"/>
    </location>
</feature>
<dbReference type="AlphaFoldDB" id="A0A1Y2HTN7"/>
<feature type="compositionally biased region" description="Low complexity" evidence="1">
    <location>
        <begin position="125"/>
        <end position="135"/>
    </location>
</feature>
<evidence type="ECO:0000313" key="3">
    <source>
        <dbReference type="Proteomes" id="UP000193411"/>
    </source>
</evidence>
<feature type="compositionally biased region" description="Low complexity" evidence="1">
    <location>
        <begin position="150"/>
        <end position="168"/>
    </location>
</feature>
<feature type="compositionally biased region" description="Low complexity" evidence="1">
    <location>
        <begin position="624"/>
        <end position="634"/>
    </location>
</feature>
<organism evidence="2 3">
    <name type="scientific">Catenaria anguillulae PL171</name>
    <dbReference type="NCBI Taxonomy" id="765915"/>
    <lineage>
        <taxon>Eukaryota</taxon>
        <taxon>Fungi</taxon>
        <taxon>Fungi incertae sedis</taxon>
        <taxon>Blastocladiomycota</taxon>
        <taxon>Blastocladiomycetes</taxon>
        <taxon>Blastocladiales</taxon>
        <taxon>Catenariaceae</taxon>
        <taxon>Catenaria</taxon>
    </lineage>
</organism>
<comment type="caution">
    <text evidence="2">The sequence shown here is derived from an EMBL/GenBank/DDBJ whole genome shotgun (WGS) entry which is preliminary data.</text>
</comment>
<keyword evidence="3" id="KW-1185">Reference proteome</keyword>
<dbReference type="PANTHER" id="PTHR34365:SF7">
    <property type="entry name" value="GLYCINE-RICH DOMAIN-CONTAINING PROTEIN 1"/>
    <property type="match status" value="1"/>
</dbReference>
<dbReference type="PANTHER" id="PTHR34365">
    <property type="entry name" value="ENOLASE (DUF1399)"/>
    <property type="match status" value="1"/>
</dbReference>
<feature type="compositionally biased region" description="Acidic residues" evidence="1">
    <location>
        <begin position="90"/>
        <end position="105"/>
    </location>
</feature>
<sequence>MAANANADPAFALAPLSVPPADPAPHQPPAPAAATNDDSAGAMPDTQAFDVADLPPLPLSPVSAHSSLAHEASSPLPRSGTNSVNTEEGHDNDEDEDEDEDEDGEPVIYTTAPRSLSPTPPEPMPTSAAATTAASAHEHSVNDSAVQLTPAESSLASSSSAIPSPSVSINVRQPSTDVITSPSPAPMPRRESTASSLNAPAMPATASTSLIASPNPSATASPALSATNPPAFLRVDPAPSLLRPGTPTNGSAGSSPGHDARSVRSYRSNLTGVGDDDDAASVASSSAGTALLPAMSPAAISEGIATVASLTRSLDATRLRMLLALLPKLQAALPFRANASVHNLAVLVKAELRYLIWLKLLASLDARSGGPIADIPHAVVVPPLDVAFMWMVHLGDTKAYIQDVLRLGGDSMLAWQFPLERLFELHVALGGHDWVDLDSEKLWRRFAPAEPYKYEYPENMSNDSLPFVCPRCSTTVLIPAVHRCQRGGVNIALWSAMLFLNDVRKVAGEASLANFQLKSTQMAPNHVLDATLTQRFNTFLKAIRFDLQLQSKLRLSANRYWNDVYALLRSALSDSALSHIEQTHLTAALMNSYGNIVTELSVDLVERAEHWIRFLSMVETVTGSSSSSSSAASSDGNGNGTADPSDQAAAQLGLPADWLARCPDRYFKFLLLQGALCEQYAVKLNKLRAKGQSSGAHDDGPGPKLVMPTFDILIAYTTHVLTPNAYYTYSLAHFHRVINFHFYAEAAMVKAYTRTRKLWRKRYGEEYEEVPSGQSNLGSLLSKYRWRKLLKLGGKIVMLPLSLVVVSTVMLLGGGSSAASAATAVAPPSAGGAGGRRETEVTVRPRWRVWRGRPCRTVKGRGQEKPSGRGRLGWLPVQLHLDLKLNA</sequence>
<protein>
    <submittedName>
        <fullName evidence="2">Uncharacterized protein</fullName>
    </submittedName>
</protein>
<dbReference type="InterPro" id="IPR009836">
    <property type="entry name" value="GRDP-like"/>
</dbReference>
<dbReference type="STRING" id="765915.A0A1Y2HTN7"/>
<feature type="compositionally biased region" description="Pro residues" evidence="1">
    <location>
        <begin position="17"/>
        <end position="31"/>
    </location>
</feature>
<dbReference type="OrthoDB" id="2684236at2759"/>
<reference evidence="2 3" key="1">
    <citation type="submission" date="2016-07" db="EMBL/GenBank/DDBJ databases">
        <title>Pervasive Adenine N6-methylation of Active Genes in Fungi.</title>
        <authorList>
            <consortium name="DOE Joint Genome Institute"/>
            <person name="Mondo S.J."/>
            <person name="Dannebaum R.O."/>
            <person name="Kuo R.C."/>
            <person name="Labutti K."/>
            <person name="Haridas S."/>
            <person name="Kuo A."/>
            <person name="Salamov A."/>
            <person name="Ahrendt S.R."/>
            <person name="Lipzen A."/>
            <person name="Sullivan W."/>
            <person name="Andreopoulos W.B."/>
            <person name="Clum A."/>
            <person name="Lindquist E."/>
            <person name="Daum C."/>
            <person name="Ramamoorthy G.K."/>
            <person name="Gryganskyi A."/>
            <person name="Culley D."/>
            <person name="Magnuson J.K."/>
            <person name="James T.Y."/>
            <person name="O'Malley M.A."/>
            <person name="Stajich J.E."/>
            <person name="Spatafora J.W."/>
            <person name="Visel A."/>
            <person name="Grigoriev I.V."/>
        </authorList>
    </citation>
    <scope>NUCLEOTIDE SEQUENCE [LARGE SCALE GENOMIC DNA]</scope>
    <source>
        <strain evidence="2 3">PL171</strain>
    </source>
</reference>
<feature type="compositionally biased region" description="Low complexity" evidence="1">
    <location>
        <begin position="63"/>
        <end position="77"/>
    </location>
</feature>
<feature type="compositionally biased region" description="Low complexity" evidence="1">
    <location>
        <begin position="212"/>
        <end position="231"/>
    </location>
</feature>
<accession>A0A1Y2HTN7</accession>
<proteinExistence type="predicted"/>